<proteinExistence type="predicted"/>
<sequence length="403" mass="45631">MAGSGHSPIPMNSSNKRVRPRKNVKHWVLNQNKANAPLEGSTSINQTDQEAEPDNIPASHSTHNNNIQQNQENIYFYYVTPSRQEDPNPSEIITTQNTLQHYHHLTHGTCVVAPRGGAAFCKVKYITFTSMSRQQLQGWEKLVCHFFDRMDYVAVVNNNGPQMGGAMWADGWRKSYKKESFGWYCSVGKLVKMMRLANYNPQDEASSIKEATDFISIQLQHLAPGVFQHYRETLINNNLPSMAHMEYPLPYDALDFASFLTFTMYNFHNGPHKDTDCNNWTLVCWIPIFNPLNSSEDDPILADDGYNMFGGQFTFRDFQVCLDLHRPGLHQDIGVTLCAFRSNDHTHQTLPGASPSDRYTRIGFSCQMSQAMTQAVVAYINGTALHLVVAGQEKQISNAQKKL</sequence>
<dbReference type="AlphaFoldDB" id="A0A0L0W328"/>
<evidence type="ECO:0000313" key="4">
    <source>
        <dbReference type="Proteomes" id="UP000054564"/>
    </source>
</evidence>
<feature type="domain" description="Tet-like 2OG-Fe(II) oxygenase" evidence="2">
    <location>
        <begin position="133"/>
        <end position="351"/>
    </location>
</feature>
<gene>
    <name evidence="3" type="ORF">PSTG_00861</name>
</gene>
<accession>A0A0L0W328</accession>
<name>A0A0L0W328_9BASI</name>
<reference evidence="4" key="1">
    <citation type="submission" date="2014-03" db="EMBL/GenBank/DDBJ databases">
        <title>The Genome Sequence of Puccinia striiformis f. sp. tritici PST-78.</title>
        <authorList>
            <consortium name="The Broad Institute Genome Sequencing Platform"/>
            <person name="Cuomo C."/>
            <person name="Hulbert S."/>
            <person name="Chen X."/>
            <person name="Walker B."/>
            <person name="Young S.K."/>
            <person name="Zeng Q."/>
            <person name="Gargeya S."/>
            <person name="Fitzgerald M."/>
            <person name="Haas B."/>
            <person name="Abouelleil A."/>
            <person name="Alvarado L."/>
            <person name="Arachchi H.M."/>
            <person name="Berlin A.M."/>
            <person name="Chapman S.B."/>
            <person name="Goldberg J."/>
            <person name="Griggs A."/>
            <person name="Gujja S."/>
            <person name="Hansen M."/>
            <person name="Howarth C."/>
            <person name="Imamovic A."/>
            <person name="Larimer J."/>
            <person name="McCowan C."/>
            <person name="Montmayeur A."/>
            <person name="Murphy C."/>
            <person name="Neiman D."/>
            <person name="Pearson M."/>
            <person name="Priest M."/>
            <person name="Roberts A."/>
            <person name="Saif S."/>
            <person name="Shea T."/>
            <person name="Sisk P."/>
            <person name="Sykes S."/>
            <person name="Wortman J."/>
            <person name="Nusbaum C."/>
            <person name="Birren B."/>
        </authorList>
    </citation>
    <scope>NUCLEOTIDE SEQUENCE [LARGE SCALE GENOMIC DNA]</scope>
    <source>
        <strain evidence="4">race PST-78</strain>
    </source>
</reference>
<dbReference type="InterPro" id="IPR046798">
    <property type="entry name" value="2OG-FeII_Oxy_6"/>
</dbReference>
<dbReference type="Pfam" id="PF20515">
    <property type="entry name" value="2OG-FeII_Oxy_6"/>
    <property type="match status" value="1"/>
</dbReference>
<feature type="compositionally biased region" description="Basic residues" evidence="1">
    <location>
        <begin position="16"/>
        <end position="25"/>
    </location>
</feature>
<dbReference type="OrthoDB" id="2496157at2759"/>
<feature type="region of interest" description="Disordered" evidence="1">
    <location>
        <begin position="1"/>
        <end position="65"/>
    </location>
</feature>
<dbReference type="EMBL" id="AJIL01000005">
    <property type="protein sequence ID" value="KNF05867.1"/>
    <property type="molecule type" value="Genomic_DNA"/>
</dbReference>
<protein>
    <recommendedName>
        <fullName evidence="2">Tet-like 2OG-Fe(II) oxygenase domain-containing protein</fullName>
    </recommendedName>
</protein>
<evidence type="ECO:0000313" key="3">
    <source>
        <dbReference type="EMBL" id="KNF05867.1"/>
    </source>
</evidence>
<feature type="compositionally biased region" description="Polar residues" evidence="1">
    <location>
        <begin position="29"/>
        <end position="48"/>
    </location>
</feature>
<evidence type="ECO:0000256" key="1">
    <source>
        <dbReference type="SAM" id="MobiDB-lite"/>
    </source>
</evidence>
<organism evidence="3 4">
    <name type="scientific">Puccinia striiformis f. sp. tritici PST-78</name>
    <dbReference type="NCBI Taxonomy" id="1165861"/>
    <lineage>
        <taxon>Eukaryota</taxon>
        <taxon>Fungi</taxon>
        <taxon>Dikarya</taxon>
        <taxon>Basidiomycota</taxon>
        <taxon>Pucciniomycotina</taxon>
        <taxon>Pucciniomycetes</taxon>
        <taxon>Pucciniales</taxon>
        <taxon>Pucciniaceae</taxon>
        <taxon>Puccinia</taxon>
    </lineage>
</organism>
<comment type="caution">
    <text evidence="3">The sequence shown here is derived from an EMBL/GenBank/DDBJ whole genome shotgun (WGS) entry which is preliminary data.</text>
</comment>
<keyword evidence="4" id="KW-1185">Reference proteome</keyword>
<dbReference type="Proteomes" id="UP000054564">
    <property type="component" value="Unassembled WGS sequence"/>
</dbReference>
<evidence type="ECO:0000259" key="2">
    <source>
        <dbReference type="Pfam" id="PF20515"/>
    </source>
</evidence>